<proteinExistence type="predicted"/>
<accession>A0A4R6JXB8</accession>
<dbReference type="AlphaFoldDB" id="A0A4R6JXB8"/>
<gene>
    <name evidence="1" type="ORF">C8E87_5091</name>
</gene>
<sequence>MTEMAYTSAGKVNYRRVPCPACGKRRELGWANAGSSADTDRWLPIEKCRNRECAEFKDPTSLAG</sequence>
<dbReference type="OrthoDB" id="9885723at2"/>
<protein>
    <submittedName>
        <fullName evidence="1">Uncharacterized protein</fullName>
    </submittedName>
</protein>
<dbReference type="Proteomes" id="UP000294901">
    <property type="component" value="Unassembled WGS sequence"/>
</dbReference>
<dbReference type="EMBL" id="SNWR01000001">
    <property type="protein sequence ID" value="TDO41359.1"/>
    <property type="molecule type" value="Genomic_DNA"/>
</dbReference>
<evidence type="ECO:0000313" key="2">
    <source>
        <dbReference type="Proteomes" id="UP000294901"/>
    </source>
</evidence>
<dbReference type="RefSeq" id="WP_133875391.1">
    <property type="nucleotide sequence ID" value="NZ_BOMD01000029.1"/>
</dbReference>
<organism evidence="1 2">
    <name type="scientific">Paractinoplanes brasiliensis</name>
    <dbReference type="NCBI Taxonomy" id="52695"/>
    <lineage>
        <taxon>Bacteria</taxon>
        <taxon>Bacillati</taxon>
        <taxon>Actinomycetota</taxon>
        <taxon>Actinomycetes</taxon>
        <taxon>Micromonosporales</taxon>
        <taxon>Micromonosporaceae</taxon>
        <taxon>Paractinoplanes</taxon>
    </lineage>
</organism>
<comment type="caution">
    <text evidence="1">The sequence shown here is derived from an EMBL/GenBank/DDBJ whole genome shotgun (WGS) entry which is preliminary data.</text>
</comment>
<evidence type="ECO:0000313" key="1">
    <source>
        <dbReference type="EMBL" id="TDO41359.1"/>
    </source>
</evidence>
<name>A0A4R6JXB8_9ACTN</name>
<keyword evidence="2" id="KW-1185">Reference proteome</keyword>
<reference evidence="1 2" key="1">
    <citation type="submission" date="2019-03" db="EMBL/GenBank/DDBJ databases">
        <title>Sequencing the genomes of 1000 actinobacteria strains.</title>
        <authorList>
            <person name="Klenk H.-P."/>
        </authorList>
    </citation>
    <scope>NUCLEOTIDE SEQUENCE [LARGE SCALE GENOMIC DNA]</scope>
    <source>
        <strain evidence="1 2">DSM 43805</strain>
    </source>
</reference>